<dbReference type="PANTHER" id="PTHR11905">
    <property type="entry name" value="ADAM A DISINTEGRIN AND METALLOPROTEASE DOMAIN"/>
    <property type="match status" value="1"/>
</dbReference>
<dbReference type="InterPro" id="IPR001590">
    <property type="entry name" value="Peptidase_M12B"/>
</dbReference>
<feature type="binding site" evidence="1">
    <location>
        <position position="363"/>
    </location>
    <ligand>
        <name>Zn(2+)</name>
        <dbReference type="ChEBI" id="CHEBI:29105"/>
        <note>catalytic</note>
    </ligand>
</feature>
<keyword evidence="3" id="KW-0645">Protease</keyword>
<evidence type="ECO:0000313" key="4">
    <source>
        <dbReference type="Proteomes" id="UP001054837"/>
    </source>
</evidence>
<proteinExistence type="predicted"/>
<protein>
    <submittedName>
        <fullName evidence="3">A disintegrin and metalloproteinase with thrombospondin motifs 6</fullName>
    </submittedName>
</protein>
<sequence length="404" mass="46222">MDLSTLRDTFNVDSYDKVPEYEIVQLQRLSKTNSNGKEEESINFFAFGRNISLKLQEDKELNDRICHVKMYVMNGTEIEEILIEDNDTLIAYQDLEQEAGFTILYKESGYMEMEGTVGNLIITPVPTDIEIHADDFNKQYEALFWDAKQYFIAAHLVIKNQMSQRNLNFDIINPQRQARSTIGSASRRRSKRHASVVYPEILLVVDYDSYESFGYNDKRVVSYYSSLLISIDARFRELTNPRVQISLSSILIAKRRDMIPFVEHNRLDSNQNMIDGIKTLIDFYTYLYHSRQYIRPYDIALIMTKYNLCSRPSWTGCMSQVSGLANVGAACQIDNLGIVQDTGGPRGVSVAAHEIGHLLGANHDGEGEAFHCRGKTGFVMDAIINGPEMHWSKCSKHQISRFLK</sequence>
<dbReference type="PROSITE" id="PS50215">
    <property type="entry name" value="ADAM_MEPRO"/>
    <property type="match status" value="1"/>
</dbReference>
<dbReference type="EMBL" id="BPLQ01008512">
    <property type="protein sequence ID" value="GIY37852.1"/>
    <property type="molecule type" value="Genomic_DNA"/>
</dbReference>
<dbReference type="InterPro" id="IPR024079">
    <property type="entry name" value="MetalloPept_cat_dom_sf"/>
</dbReference>
<name>A0AAV4SWV4_9ARAC</name>
<organism evidence="3 4">
    <name type="scientific">Caerostris darwini</name>
    <dbReference type="NCBI Taxonomy" id="1538125"/>
    <lineage>
        <taxon>Eukaryota</taxon>
        <taxon>Metazoa</taxon>
        <taxon>Ecdysozoa</taxon>
        <taxon>Arthropoda</taxon>
        <taxon>Chelicerata</taxon>
        <taxon>Arachnida</taxon>
        <taxon>Araneae</taxon>
        <taxon>Araneomorphae</taxon>
        <taxon>Entelegynae</taxon>
        <taxon>Araneoidea</taxon>
        <taxon>Araneidae</taxon>
        <taxon>Caerostris</taxon>
    </lineage>
</organism>
<dbReference type="GO" id="GO:0046872">
    <property type="term" value="F:metal ion binding"/>
    <property type="evidence" value="ECO:0007669"/>
    <property type="project" value="UniProtKB-KW"/>
</dbReference>
<comment type="caution">
    <text evidence="3">The sequence shown here is derived from an EMBL/GenBank/DDBJ whole genome shotgun (WGS) entry which is preliminary data.</text>
</comment>
<dbReference type="GO" id="GO:0006509">
    <property type="term" value="P:membrane protein ectodomain proteolysis"/>
    <property type="evidence" value="ECO:0007669"/>
    <property type="project" value="TreeGrafter"/>
</dbReference>
<dbReference type="PANTHER" id="PTHR11905:SF249">
    <property type="entry name" value="SOL NARAE, ISOFORM C"/>
    <property type="match status" value="1"/>
</dbReference>
<gene>
    <name evidence="3" type="primary">ADAMTS6</name>
    <name evidence="3" type="ORF">CDAR_234941</name>
</gene>
<feature type="binding site" evidence="1">
    <location>
        <position position="357"/>
    </location>
    <ligand>
        <name>Zn(2+)</name>
        <dbReference type="ChEBI" id="CHEBI:29105"/>
        <note>catalytic</note>
    </ligand>
</feature>
<dbReference type="Proteomes" id="UP001054837">
    <property type="component" value="Unassembled WGS sequence"/>
</dbReference>
<evidence type="ECO:0000313" key="3">
    <source>
        <dbReference type="EMBL" id="GIY37852.1"/>
    </source>
</evidence>
<accession>A0AAV4SWV4</accession>
<dbReference type="GO" id="GO:0004222">
    <property type="term" value="F:metalloendopeptidase activity"/>
    <property type="evidence" value="ECO:0007669"/>
    <property type="project" value="InterPro"/>
</dbReference>
<comment type="caution">
    <text evidence="1">Lacks conserved residue(s) required for the propagation of feature annotation.</text>
</comment>
<dbReference type="AlphaFoldDB" id="A0AAV4SWV4"/>
<reference evidence="3 4" key="1">
    <citation type="submission" date="2021-06" db="EMBL/GenBank/DDBJ databases">
        <title>Caerostris darwini draft genome.</title>
        <authorList>
            <person name="Kono N."/>
            <person name="Arakawa K."/>
        </authorList>
    </citation>
    <scope>NUCLEOTIDE SEQUENCE [LARGE SCALE GENOMIC DNA]</scope>
</reference>
<feature type="active site" evidence="1">
    <location>
        <position position="354"/>
    </location>
</feature>
<keyword evidence="4" id="KW-1185">Reference proteome</keyword>
<keyword evidence="3" id="KW-0378">Hydrolase</keyword>
<keyword evidence="1" id="KW-0862">Zinc</keyword>
<evidence type="ECO:0000259" key="2">
    <source>
        <dbReference type="PROSITE" id="PS50215"/>
    </source>
</evidence>
<dbReference type="Gene3D" id="3.40.390.10">
    <property type="entry name" value="Collagenase (Catalytic Domain)"/>
    <property type="match status" value="1"/>
</dbReference>
<evidence type="ECO:0000256" key="1">
    <source>
        <dbReference type="PROSITE-ProRule" id="PRU00276"/>
    </source>
</evidence>
<dbReference type="SUPFAM" id="SSF55486">
    <property type="entry name" value="Metalloproteases ('zincins'), catalytic domain"/>
    <property type="match status" value="1"/>
</dbReference>
<dbReference type="Pfam" id="PF13582">
    <property type="entry name" value="Reprolysin_3"/>
    <property type="match status" value="1"/>
</dbReference>
<keyword evidence="1" id="KW-0479">Metal-binding</keyword>
<feature type="domain" description="Peptidase M12B" evidence="2">
    <location>
        <begin position="197"/>
        <end position="404"/>
    </location>
</feature>
<keyword evidence="3" id="KW-0482">Metalloprotease</keyword>
<feature type="binding site" evidence="1">
    <location>
        <position position="353"/>
    </location>
    <ligand>
        <name>Zn(2+)</name>
        <dbReference type="ChEBI" id="CHEBI:29105"/>
        <note>catalytic</note>
    </ligand>
</feature>